<gene>
    <name evidence="1" type="ordered locus">B488_08920</name>
</gene>
<proteinExistence type="predicted"/>
<dbReference type="STRING" id="1215343.B488_08920"/>
<evidence type="ECO:0000313" key="1">
    <source>
        <dbReference type="EMBL" id="AGA64884.1"/>
    </source>
</evidence>
<name>L0ETL4_LIBCB</name>
<dbReference type="EMBL" id="CP003789">
    <property type="protein sequence ID" value="AGA64884.1"/>
    <property type="molecule type" value="Genomic_DNA"/>
</dbReference>
<dbReference type="AlphaFoldDB" id="L0ETL4"/>
<organism evidence="1 2">
    <name type="scientific">Liberibacter crescens (strain BT-1)</name>
    <dbReference type="NCBI Taxonomy" id="1215343"/>
    <lineage>
        <taxon>Bacteria</taxon>
        <taxon>Pseudomonadati</taxon>
        <taxon>Pseudomonadota</taxon>
        <taxon>Alphaproteobacteria</taxon>
        <taxon>Hyphomicrobiales</taxon>
        <taxon>Rhizobiaceae</taxon>
        <taxon>Liberibacter</taxon>
    </lineage>
</organism>
<dbReference type="HOGENOM" id="CLU_1967853_0_0_5"/>
<evidence type="ECO:0000313" key="2">
    <source>
        <dbReference type="Proteomes" id="UP000010799"/>
    </source>
</evidence>
<dbReference type="Proteomes" id="UP000010799">
    <property type="component" value="Chromosome"/>
</dbReference>
<protein>
    <submittedName>
        <fullName evidence="1">Uncharacterized protein</fullName>
    </submittedName>
</protein>
<sequence>MYEGRHGISVTQVPMPPVFAALVREEARPFQERLSSLQKQRDELVLSHSREEESADAIYERKAFPLELLKEKWKRKGRFEVIECFDKNGRKYLETLIVFRWEDRKSTWEERLNPEGQREKRRKEKRY</sequence>
<dbReference type="KEGG" id="lcc:B488_08920"/>
<accession>L0ETL4</accession>
<reference evidence="1 2" key="1">
    <citation type="journal article" date="2012" name="Stand. Genomic Sci.">
        <title>Complete genome sequence of Liberibacter crescens BT-1.</title>
        <authorList>
            <person name="Leonard M.T."/>
            <person name="Fagen J.R."/>
            <person name="Davis-Richardson A.G."/>
            <person name="Davis M.J."/>
            <person name="Triplett E.W."/>
        </authorList>
    </citation>
    <scope>NUCLEOTIDE SEQUENCE [LARGE SCALE GENOMIC DNA]</scope>
    <source>
        <strain evidence="1 2">BT-1</strain>
    </source>
</reference>
<dbReference type="PATRIC" id="fig|1215343.11.peg.919"/>
<keyword evidence="2" id="KW-1185">Reference proteome</keyword>